<comment type="caution">
    <text evidence="1">The sequence shown here is derived from an EMBL/GenBank/DDBJ whole genome shotgun (WGS) entry which is preliminary data.</text>
</comment>
<protein>
    <submittedName>
        <fullName evidence="1">DUF6221 family protein</fullName>
    </submittedName>
</protein>
<dbReference type="Proteomes" id="UP001551675">
    <property type="component" value="Unassembled WGS sequence"/>
</dbReference>
<accession>A0ABV3GTT8</accession>
<reference evidence="1 2" key="1">
    <citation type="submission" date="2024-06" db="EMBL/GenBank/DDBJ databases">
        <title>The Natural Products Discovery Center: Release of the First 8490 Sequenced Strains for Exploring Actinobacteria Biosynthetic Diversity.</title>
        <authorList>
            <person name="Kalkreuter E."/>
            <person name="Kautsar S.A."/>
            <person name="Yang D."/>
            <person name="Bader C.D."/>
            <person name="Teijaro C.N."/>
            <person name="Fluegel L."/>
            <person name="Davis C.M."/>
            <person name="Simpson J.R."/>
            <person name="Lauterbach L."/>
            <person name="Steele A.D."/>
            <person name="Gui C."/>
            <person name="Meng S."/>
            <person name="Li G."/>
            <person name="Viehrig K."/>
            <person name="Ye F."/>
            <person name="Su P."/>
            <person name="Kiefer A.F."/>
            <person name="Nichols A."/>
            <person name="Cepeda A.J."/>
            <person name="Yan W."/>
            <person name="Fan B."/>
            <person name="Jiang Y."/>
            <person name="Adhikari A."/>
            <person name="Zheng C.-J."/>
            <person name="Schuster L."/>
            <person name="Cowan T.M."/>
            <person name="Smanski M.J."/>
            <person name="Chevrette M.G."/>
            <person name="De Carvalho L.P.S."/>
            <person name="Shen B."/>
        </authorList>
    </citation>
    <scope>NUCLEOTIDE SEQUENCE [LARGE SCALE GENOMIC DNA]</scope>
    <source>
        <strain evidence="1 2">NPDC050100</strain>
    </source>
</reference>
<gene>
    <name evidence="1" type="ORF">AB0I59_41255</name>
</gene>
<sequence>MDDLIAFVRTRIDESWQIAAMCEPGHWFSPHTTDDPKSFARPGVYGQHYIEVPDCEQMRIAVTMDVRCEWHILHNAPARVLTDLAAKQDRLKYLAHVLGGSWVDVGERAAAEHLLRLEAAAYDWHEDYRPEWRP</sequence>
<dbReference type="RefSeq" id="WP_358142351.1">
    <property type="nucleotide sequence ID" value="NZ_JBFALK010000042.1"/>
</dbReference>
<evidence type="ECO:0000313" key="1">
    <source>
        <dbReference type="EMBL" id="MEV0975058.1"/>
    </source>
</evidence>
<dbReference type="EMBL" id="JBFALK010000042">
    <property type="protein sequence ID" value="MEV0975058.1"/>
    <property type="molecule type" value="Genomic_DNA"/>
</dbReference>
<keyword evidence="2" id="KW-1185">Reference proteome</keyword>
<dbReference type="InterPro" id="IPR046193">
    <property type="entry name" value="DUF6221"/>
</dbReference>
<dbReference type="Pfam" id="PF19730">
    <property type="entry name" value="DUF6221"/>
    <property type="match status" value="1"/>
</dbReference>
<proteinExistence type="predicted"/>
<organism evidence="1 2">
    <name type="scientific">Microtetraspora glauca</name>
    <dbReference type="NCBI Taxonomy" id="1996"/>
    <lineage>
        <taxon>Bacteria</taxon>
        <taxon>Bacillati</taxon>
        <taxon>Actinomycetota</taxon>
        <taxon>Actinomycetes</taxon>
        <taxon>Streptosporangiales</taxon>
        <taxon>Streptosporangiaceae</taxon>
        <taxon>Microtetraspora</taxon>
    </lineage>
</organism>
<name>A0ABV3GTT8_MICGL</name>
<evidence type="ECO:0000313" key="2">
    <source>
        <dbReference type="Proteomes" id="UP001551675"/>
    </source>
</evidence>